<keyword evidence="2" id="KW-0805">Transcription regulation</keyword>
<evidence type="ECO:0000256" key="2">
    <source>
        <dbReference type="ARBA" id="ARBA00023015"/>
    </source>
</evidence>
<evidence type="ECO:0000259" key="5">
    <source>
        <dbReference type="PROSITE" id="PS50931"/>
    </source>
</evidence>
<proteinExistence type="inferred from homology"/>
<dbReference type="SUPFAM" id="SSF53850">
    <property type="entry name" value="Periplasmic binding protein-like II"/>
    <property type="match status" value="1"/>
</dbReference>
<dbReference type="CDD" id="cd05466">
    <property type="entry name" value="PBP2_LTTR_substrate"/>
    <property type="match status" value="1"/>
</dbReference>
<comment type="caution">
    <text evidence="6">The sequence shown here is derived from an EMBL/GenBank/DDBJ whole genome shotgun (WGS) entry which is preliminary data.</text>
</comment>
<keyword evidence="3" id="KW-0238">DNA-binding</keyword>
<dbReference type="PANTHER" id="PTHR30126:SF40">
    <property type="entry name" value="HTH-TYPE TRANSCRIPTIONAL REGULATOR GLTR"/>
    <property type="match status" value="1"/>
</dbReference>
<evidence type="ECO:0000256" key="4">
    <source>
        <dbReference type="ARBA" id="ARBA00023163"/>
    </source>
</evidence>
<dbReference type="RefSeq" id="WP_176253699.1">
    <property type="nucleotide sequence ID" value="NZ_BAABXL010000001.1"/>
</dbReference>
<dbReference type="Proteomes" id="UP001600894">
    <property type="component" value="Unassembled WGS sequence"/>
</dbReference>
<dbReference type="InterPro" id="IPR036388">
    <property type="entry name" value="WH-like_DNA-bd_sf"/>
</dbReference>
<comment type="similarity">
    <text evidence="1">Belongs to the LysR transcriptional regulatory family.</text>
</comment>
<sequence>MEVRQIQSFVTVTQLGSFSKAAQVLGYSQSAITVQIRLLEEELGFKLFDRMGKRVALTSQGRRFSVCADEILKQVQIARDLKKEEDGLKSPLHIGTLTSICFSKFPPILQYFREHHPDVPIRITTDSPGELINKMEHNQLDLIYLLDRSRYSDRWEKVMEVPEPVMFVASPRFHLADRKEISLDELLEEPFLLTERDENYRRELDQFLESKGRSLTPFLEISNTEFIIQMVRENRGITYLPYFAVHKSIEEKKLTVLNVPAFKLQMHRQIFYHKNKWKTPEMEEFIRLAKALC</sequence>
<gene>
    <name evidence="6" type="ORF">F130042H8_14290</name>
</gene>
<evidence type="ECO:0000256" key="3">
    <source>
        <dbReference type="ARBA" id="ARBA00023125"/>
    </source>
</evidence>
<evidence type="ECO:0000313" key="6">
    <source>
        <dbReference type="EMBL" id="GAA6268369.1"/>
    </source>
</evidence>
<reference evidence="6 7" key="1">
    <citation type="submission" date="2024-04" db="EMBL/GenBank/DDBJ databases">
        <title>Defined microbial consortia suppress multidrug-resistant proinflammatory Enterobacteriaceae via ecological control.</title>
        <authorList>
            <person name="Furuichi M."/>
            <person name="Kawaguchi T."/>
            <person name="Pust M."/>
            <person name="Yasuma K."/>
            <person name="Plichta D."/>
            <person name="Hasegawa N."/>
            <person name="Ohya T."/>
            <person name="Bhattarai S."/>
            <person name="Sasajima S."/>
            <person name="Aoto Y."/>
            <person name="Tuganbaev T."/>
            <person name="Yaginuma M."/>
            <person name="Ueda M."/>
            <person name="Okahashi N."/>
            <person name="Amafuji K."/>
            <person name="Kiridooshi Y."/>
            <person name="Sugita K."/>
            <person name="Strazar M."/>
            <person name="Skelly A."/>
            <person name="Suda W."/>
            <person name="Hattori M."/>
            <person name="Nakamoto N."/>
            <person name="Caballero S."/>
            <person name="Norman J."/>
            <person name="Olle B."/>
            <person name="Tanoue T."/>
            <person name="Arita M."/>
            <person name="Bucci V."/>
            <person name="Atarashi K."/>
            <person name="Xavier R."/>
            <person name="Honda K."/>
        </authorList>
    </citation>
    <scope>NUCLEOTIDE SEQUENCE [LARGE SCALE GENOMIC DNA]</scope>
    <source>
        <strain evidence="7">f13</strain>
    </source>
</reference>
<dbReference type="PROSITE" id="PS50931">
    <property type="entry name" value="HTH_LYSR"/>
    <property type="match status" value="1"/>
</dbReference>
<dbReference type="PRINTS" id="PR00039">
    <property type="entry name" value="HTHLYSR"/>
</dbReference>
<dbReference type="PANTHER" id="PTHR30126">
    <property type="entry name" value="HTH-TYPE TRANSCRIPTIONAL REGULATOR"/>
    <property type="match status" value="1"/>
</dbReference>
<keyword evidence="4" id="KW-0804">Transcription</keyword>
<evidence type="ECO:0000256" key="1">
    <source>
        <dbReference type="ARBA" id="ARBA00009437"/>
    </source>
</evidence>
<dbReference type="SUPFAM" id="SSF46785">
    <property type="entry name" value="Winged helix' DNA-binding domain"/>
    <property type="match status" value="1"/>
</dbReference>
<accession>A0ABQ0AWG5</accession>
<dbReference type="EMBL" id="BAABXL010000001">
    <property type="protein sequence ID" value="GAA6268369.1"/>
    <property type="molecule type" value="Genomic_DNA"/>
</dbReference>
<name>A0ABQ0AWG5_9FIRM</name>
<dbReference type="Pfam" id="PF03466">
    <property type="entry name" value="LysR_substrate"/>
    <property type="match status" value="1"/>
</dbReference>
<evidence type="ECO:0000313" key="7">
    <source>
        <dbReference type="Proteomes" id="UP001600894"/>
    </source>
</evidence>
<protein>
    <submittedName>
        <fullName evidence="6">LysR family transcriptional regulator</fullName>
    </submittedName>
</protein>
<dbReference type="Gene3D" id="1.10.10.10">
    <property type="entry name" value="Winged helix-like DNA-binding domain superfamily/Winged helix DNA-binding domain"/>
    <property type="match status" value="1"/>
</dbReference>
<dbReference type="InterPro" id="IPR005119">
    <property type="entry name" value="LysR_subst-bd"/>
</dbReference>
<dbReference type="Pfam" id="PF00126">
    <property type="entry name" value="HTH_1"/>
    <property type="match status" value="1"/>
</dbReference>
<dbReference type="InterPro" id="IPR000847">
    <property type="entry name" value="LysR_HTH_N"/>
</dbReference>
<keyword evidence="7" id="KW-1185">Reference proteome</keyword>
<dbReference type="InterPro" id="IPR036390">
    <property type="entry name" value="WH_DNA-bd_sf"/>
</dbReference>
<feature type="domain" description="HTH lysR-type" evidence="5">
    <location>
        <begin position="1"/>
        <end position="58"/>
    </location>
</feature>
<dbReference type="Gene3D" id="3.40.190.290">
    <property type="match status" value="1"/>
</dbReference>
<organism evidence="6 7">
    <name type="scientific">Enterocloster alcoholdehydrogenati</name>
    <dbReference type="NCBI Taxonomy" id="2547410"/>
    <lineage>
        <taxon>Bacteria</taxon>
        <taxon>Bacillati</taxon>
        <taxon>Bacillota</taxon>
        <taxon>Clostridia</taxon>
        <taxon>Lachnospirales</taxon>
        <taxon>Lachnospiraceae</taxon>
        <taxon>Enterocloster</taxon>
    </lineage>
</organism>